<organism evidence="3 4">
    <name type="scientific">Wickerhamomyces pijperi</name>
    <name type="common">Yeast</name>
    <name type="synonym">Pichia pijperi</name>
    <dbReference type="NCBI Taxonomy" id="599730"/>
    <lineage>
        <taxon>Eukaryota</taxon>
        <taxon>Fungi</taxon>
        <taxon>Dikarya</taxon>
        <taxon>Ascomycota</taxon>
        <taxon>Saccharomycotina</taxon>
        <taxon>Saccharomycetes</taxon>
        <taxon>Phaffomycetales</taxon>
        <taxon>Wickerhamomycetaceae</taxon>
        <taxon>Wickerhamomyces</taxon>
    </lineage>
</organism>
<dbReference type="PROSITE" id="PS50020">
    <property type="entry name" value="WW_DOMAIN_2"/>
    <property type="match status" value="1"/>
</dbReference>
<sequence>MSDEKEPSPTVEQNDTAAKESNEKQKLEDSWIPIFDQTHQTYYFVNALTRETQWEIPSCFQNCVSGETNDEEKVEDENKTVSPEADSKGGSDTEQAADNHEGSDDWTKVEDIEPEKQEESKTVAPQPITSSGPDASTSENTTYSQSAKKSRLQDSKLPSSYYQGYSQGGNKKLQQDQCDCSQCATSKVKAAKKSSELPKGQTQNKSNVRTNRMDSTETVNRAPSPNHPSSRQEQTYKQKKGQDRRAHKNHNGTYYPSQGPSHEHSHFQGDYQDHHFDRPSDYMREFEHFTCHCKPSPPPNHFHHHGPPHHHRRHHHNSPHPHHYHHGPPPCCHGPPDHFQHFHGYPHGPPPPPPPPPFHYGHHEHHFPPPPMYDQYQHPMVHPQGFNYYYPAYPEGPGLAPGESQYQYGYPVEAMSMMSI</sequence>
<feature type="compositionally biased region" description="Polar residues" evidence="1">
    <location>
        <begin position="216"/>
        <end position="233"/>
    </location>
</feature>
<dbReference type="Pfam" id="PF00397">
    <property type="entry name" value="WW"/>
    <property type="match status" value="1"/>
</dbReference>
<feature type="domain" description="WW" evidence="2">
    <location>
        <begin position="25"/>
        <end position="59"/>
    </location>
</feature>
<reference evidence="3" key="1">
    <citation type="journal article" date="2021" name="Open Biol.">
        <title>Shared evolutionary footprints suggest mitochondrial oxidative damage underlies multiple complex I losses in fungi.</title>
        <authorList>
            <person name="Schikora-Tamarit M.A."/>
            <person name="Marcet-Houben M."/>
            <person name="Nosek J."/>
            <person name="Gabaldon T."/>
        </authorList>
    </citation>
    <scope>NUCLEOTIDE SEQUENCE</scope>
    <source>
        <strain evidence="3">CBS2887</strain>
    </source>
</reference>
<keyword evidence="4" id="KW-1185">Reference proteome</keyword>
<dbReference type="InterPro" id="IPR001202">
    <property type="entry name" value="WW_dom"/>
</dbReference>
<feature type="compositionally biased region" description="Basic and acidic residues" evidence="1">
    <location>
        <begin position="85"/>
        <end position="121"/>
    </location>
</feature>
<evidence type="ECO:0000259" key="2">
    <source>
        <dbReference type="PROSITE" id="PS50020"/>
    </source>
</evidence>
<comment type="caution">
    <text evidence="3">The sequence shown here is derived from an EMBL/GenBank/DDBJ whole genome shotgun (WGS) entry which is preliminary data.</text>
</comment>
<gene>
    <name evidence="3" type="ORF">WICPIJ_000309</name>
</gene>
<feature type="compositionally biased region" description="Basic and acidic residues" evidence="1">
    <location>
        <begin position="17"/>
        <end position="29"/>
    </location>
</feature>
<feature type="region of interest" description="Disordered" evidence="1">
    <location>
        <begin position="302"/>
        <end position="329"/>
    </location>
</feature>
<evidence type="ECO:0000313" key="4">
    <source>
        <dbReference type="Proteomes" id="UP000774326"/>
    </source>
</evidence>
<dbReference type="AlphaFoldDB" id="A0A9P8QH50"/>
<dbReference type="EMBL" id="JAEUBG010000192">
    <property type="protein sequence ID" value="KAH3688709.1"/>
    <property type="molecule type" value="Genomic_DNA"/>
</dbReference>
<feature type="compositionally biased region" description="Polar residues" evidence="1">
    <location>
        <begin position="251"/>
        <end position="260"/>
    </location>
</feature>
<feature type="region of interest" description="Disordered" evidence="1">
    <location>
        <begin position="63"/>
        <end position="278"/>
    </location>
</feature>
<evidence type="ECO:0000313" key="3">
    <source>
        <dbReference type="EMBL" id="KAH3688709.1"/>
    </source>
</evidence>
<proteinExistence type="predicted"/>
<evidence type="ECO:0000256" key="1">
    <source>
        <dbReference type="SAM" id="MobiDB-lite"/>
    </source>
</evidence>
<name>A0A9P8QH50_WICPI</name>
<dbReference type="SMART" id="SM00456">
    <property type="entry name" value="WW"/>
    <property type="match status" value="1"/>
</dbReference>
<feature type="compositionally biased region" description="Polar residues" evidence="1">
    <location>
        <begin position="156"/>
        <end position="169"/>
    </location>
</feature>
<feature type="compositionally biased region" description="Polar residues" evidence="1">
    <location>
        <begin position="127"/>
        <end position="147"/>
    </location>
</feature>
<feature type="compositionally biased region" description="Polar residues" evidence="1">
    <location>
        <begin position="200"/>
        <end position="210"/>
    </location>
</feature>
<feature type="region of interest" description="Disordered" evidence="1">
    <location>
        <begin position="1"/>
        <end position="33"/>
    </location>
</feature>
<dbReference type="SUPFAM" id="SSF51045">
    <property type="entry name" value="WW domain"/>
    <property type="match status" value="1"/>
</dbReference>
<dbReference type="Proteomes" id="UP000774326">
    <property type="component" value="Unassembled WGS sequence"/>
</dbReference>
<dbReference type="Gene3D" id="2.20.70.10">
    <property type="match status" value="1"/>
</dbReference>
<reference evidence="3" key="2">
    <citation type="submission" date="2021-01" db="EMBL/GenBank/DDBJ databases">
        <authorList>
            <person name="Schikora-Tamarit M.A."/>
        </authorList>
    </citation>
    <scope>NUCLEOTIDE SEQUENCE</scope>
    <source>
        <strain evidence="3">CBS2887</strain>
    </source>
</reference>
<dbReference type="PROSITE" id="PS01159">
    <property type="entry name" value="WW_DOMAIN_1"/>
    <property type="match status" value="1"/>
</dbReference>
<protein>
    <recommendedName>
        <fullName evidence="2">WW domain-containing protein</fullName>
    </recommendedName>
</protein>
<feature type="compositionally biased region" description="Basic and acidic residues" evidence="1">
    <location>
        <begin position="234"/>
        <end position="244"/>
    </location>
</feature>
<accession>A0A9P8QH50</accession>
<dbReference type="InterPro" id="IPR036020">
    <property type="entry name" value="WW_dom_sf"/>
</dbReference>
<feature type="compositionally biased region" description="Basic residues" evidence="1">
    <location>
        <begin position="302"/>
        <end position="326"/>
    </location>
</feature>
<feature type="compositionally biased region" description="Basic and acidic residues" evidence="1">
    <location>
        <begin position="261"/>
        <end position="278"/>
    </location>
</feature>